<reference evidence="2" key="1">
    <citation type="submission" date="2021-08" db="EMBL/GenBank/DDBJ databases">
        <authorList>
            <person name="Misof B."/>
            <person name="Oliver O."/>
            <person name="Podsiadlowski L."/>
            <person name="Donath A."/>
            <person name="Peters R."/>
            <person name="Mayer C."/>
            <person name="Rust J."/>
            <person name="Gunkel S."/>
            <person name="Lesny P."/>
            <person name="Martin S."/>
            <person name="Oeyen J.P."/>
            <person name="Petersen M."/>
            <person name="Panagiotis P."/>
            <person name="Wilbrandt J."/>
            <person name="Tanja T."/>
        </authorList>
    </citation>
    <scope>NUCLEOTIDE SEQUENCE</scope>
    <source>
        <strain evidence="2">GBR_01_08_01A</strain>
        <tissue evidence="2">Thorax + abdomen</tissue>
    </source>
</reference>
<evidence type="ECO:0000313" key="2">
    <source>
        <dbReference type="EMBL" id="KAK2585117.1"/>
    </source>
</evidence>
<evidence type="ECO:0000313" key="3">
    <source>
        <dbReference type="Proteomes" id="UP001258017"/>
    </source>
</evidence>
<feature type="compositionally biased region" description="Polar residues" evidence="1">
    <location>
        <begin position="297"/>
        <end position="308"/>
    </location>
</feature>
<feature type="compositionally biased region" description="Polar residues" evidence="1">
    <location>
        <begin position="357"/>
        <end position="372"/>
    </location>
</feature>
<feature type="compositionally biased region" description="Polar residues" evidence="1">
    <location>
        <begin position="195"/>
        <end position="207"/>
    </location>
</feature>
<feature type="compositionally biased region" description="Low complexity" evidence="1">
    <location>
        <begin position="9"/>
        <end position="19"/>
    </location>
</feature>
<comment type="caution">
    <text evidence="2">The sequence shown here is derived from an EMBL/GenBank/DDBJ whole genome shotgun (WGS) entry which is preliminary data.</text>
</comment>
<feature type="compositionally biased region" description="Low complexity" evidence="1">
    <location>
        <begin position="330"/>
        <end position="348"/>
    </location>
</feature>
<dbReference type="Proteomes" id="UP001258017">
    <property type="component" value="Unassembled WGS sequence"/>
</dbReference>
<gene>
    <name evidence="2" type="ORF">KPH14_008628</name>
</gene>
<keyword evidence="3" id="KW-1185">Reference proteome</keyword>
<feature type="region of interest" description="Disordered" evidence="1">
    <location>
        <begin position="1"/>
        <end position="24"/>
    </location>
</feature>
<organism evidence="2 3">
    <name type="scientific">Odynerus spinipes</name>
    <dbReference type="NCBI Taxonomy" id="1348599"/>
    <lineage>
        <taxon>Eukaryota</taxon>
        <taxon>Metazoa</taxon>
        <taxon>Ecdysozoa</taxon>
        <taxon>Arthropoda</taxon>
        <taxon>Hexapoda</taxon>
        <taxon>Insecta</taxon>
        <taxon>Pterygota</taxon>
        <taxon>Neoptera</taxon>
        <taxon>Endopterygota</taxon>
        <taxon>Hymenoptera</taxon>
        <taxon>Apocrita</taxon>
        <taxon>Aculeata</taxon>
        <taxon>Vespoidea</taxon>
        <taxon>Vespidae</taxon>
        <taxon>Eumeninae</taxon>
        <taxon>Odynerus</taxon>
    </lineage>
</organism>
<feature type="compositionally biased region" description="Basic and acidic residues" evidence="1">
    <location>
        <begin position="217"/>
        <end position="231"/>
    </location>
</feature>
<dbReference type="AlphaFoldDB" id="A0AAD9RSG8"/>
<reference evidence="2" key="2">
    <citation type="journal article" date="2023" name="Commun. Biol.">
        <title>Intrasexual cuticular hydrocarbon dimorphism in a wasp sheds light on hydrocarbon biosynthesis genes in Hymenoptera.</title>
        <authorList>
            <person name="Moris V.C."/>
            <person name="Podsiadlowski L."/>
            <person name="Martin S."/>
            <person name="Oeyen J.P."/>
            <person name="Donath A."/>
            <person name="Petersen M."/>
            <person name="Wilbrandt J."/>
            <person name="Misof B."/>
            <person name="Liedtke D."/>
            <person name="Thamm M."/>
            <person name="Scheiner R."/>
            <person name="Schmitt T."/>
            <person name="Niehuis O."/>
        </authorList>
    </citation>
    <scope>NUCLEOTIDE SEQUENCE</scope>
    <source>
        <strain evidence="2">GBR_01_08_01A</strain>
    </source>
</reference>
<name>A0AAD9RSG8_9HYME</name>
<protein>
    <submittedName>
        <fullName evidence="2">Uncharacterized protein</fullName>
    </submittedName>
</protein>
<feature type="region of interest" description="Disordered" evidence="1">
    <location>
        <begin position="245"/>
        <end position="372"/>
    </location>
</feature>
<feature type="region of interest" description="Disordered" evidence="1">
    <location>
        <begin position="71"/>
        <end position="114"/>
    </location>
</feature>
<proteinExistence type="predicted"/>
<dbReference type="EMBL" id="JAIFRP010000022">
    <property type="protein sequence ID" value="KAK2585117.1"/>
    <property type="molecule type" value="Genomic_DNA"/>
</dbReference>
<accession>A0AAD9RSG8</accession>
<sequence>MSEVYHPPENGNENENGKGILRDDVLSTDDTKNLENLTRSEYIVEDFIEKKEDDKIEEGKEASFHRENILRGSSIITQDDGADSASCKSEKKSESFLVNTSHDRITEEGAMQTAKQIDEVTVGEFSHGKDDGATPTREVIKEAAPIAATRSSKLSANVNGDEVVGKTSRHGTVKTDGRKLKTATLDRVGRMFKSRPSSSDMNKTPPTVDSAMNIPDSDGKYSEQPSRKEKTNSLGRMLKLVDKDGAPKKLFTHPRAGSLSRIFRKHSTTETNEAIDRTEEESPGIFSRMFNHLRGRSASSGNRTNPNNVRERAEKGKASLPPKVPVASKLPSGIPSRPPLSGSSSSSSTMPEKHQQLTRPFQRTSNVASYEP</sequence>
<feature type="region of interest" description="Disordered" evidence="1">
    <location>
        <begin position="187"/>
        <end position="233"/>
    </location>
</feature>
<evidence type="ECO:0000256" key="1">
    <source>
        <dbReference type="SAM" id="MobiDB-lite"/>
    </source>
</evidence>